<evidence type="ECO:0000313" key="1">
    <source>
        <dbReference type="EMBL" id="GAA4998318.1"/>
    </source>
</evidence>
<dbReference type="InterPro" id="IPR011990">
    <property type="entry name" value="TPR-like_helical_dom_sf"/>
</dbReference>
<dbReference type="InterPro" id="IPR038578">
    <property type="entry name" value="GT29-like_sf"/>
</dbReference>
<dbReference type="Gene3D" id="3.90.1480.20">
    <property type="entry name" value="Glycosyl transferase family 29"/>
    <property type="match status" value="1"/>
</dbReference>
<accession>A0ABP9IJH2</accession>
<reference evidence="2" key="1">
    <citation type="journal article" date="2019" name="Int. J. Syst. Evol. Microbiol.">
        <title>The Global Catalogue of Microorganisms (GCM) 10K type strain sequencing project: providing services to taxonomists for standard genome sequencing and annotation.</title>
        <authorList>
            <consortium name="The Broad Institute Genomics Platform"/>
            <consortium name="The Broad Institute Genome Sequencing Center for Infectious Disease"/>
            <person name="Wu L."/>
            <person name="Ma J."/>
        </authorList>
    </citation>
    <scope>NUCLEOTIDE SEQUENCE [LARGE SCALE GENOMIC DNA]</scope>
    <source>
        <strain evidence="2">JCM 17657</strain>
    </source>
</reference>
<comment type="caution">
    <text evidence="1">The sequence shown here is derived from an EMBL/GenBank/DDBJ whole genome shotgun (WGS) entry which is preliminary data.</text>
</comment>
<dbReference type="Gene3D" id="1.25.40.10">
    <property type="entry name" value="Tetratricopeptide repeat domain"/>
    <property type="match status" value="1"/>
</dbReference>
<organism evidence="1 2">
    <name type="scientific">Streptomyces hyderabadensis</name>
    <dbReference type="NCBI Taxonomy" id="598549"/>
    <lineage>
        <taxon>Bacteria</taxon>
        <taxon>Bacillati</taxon>
        <taxon>Actinomycetota</taxon>
        <taxon>Actinomycetes</taxon>
        <taxon>Kitasatosporales</taxon>
        <taxon>Streptomycetaceae</taxon>
        <taxon>Streptomyces</taxon>
    </lineage>
</organism>
<dbReference type="Proteomes" id="UP001500610">
    <property type="component" value="Unassembled WGS sequence"/>
</dbReference>
<evidence type="ECO:0000313" key="2">
    <source>
        <dbReference type="Proteomes" id="UP001500610"/>
    </source>
</evidence>
<dbReference type="SUPFAM" id="SSF48452">
    <property type="entry name" value="TPR-like"/>
    <property type="match status" value="1"/>
</dbReference>
<name>A0ABP9IJH2_9ACTN</name>
<gene>
    <name evidence="1" type="ORF">GCM10023257_46890</name>
</gene>
<keyword evidence="2" id="KW-1185">Reference proteome</keyword>
<proteinExistence type="predicted"/>
<sequence>MERVTKPLAGLFKARQREAPGPGPYARSLRLCGEHLAAAEPGAAGAGGPQARLTRAIGAFAASLDGPAADPFDALLQVGERALEAGGERGLGLALGLAESAAGIRRRSKGAWRLRGLALDGLGRGDEALECYERYAALLPDGRPAPEVARRTDTLRRRRECLEAAVALFPGEGAELRELLGEPTSTTAVLAPRFDAYVRARVAGHGPGDPAVRRLLALYGRYRRLVERDLVPDPLLGGTAPVDVGGLRALVAGRTVCVVANAGDVSGSALGAGIDGYDLVVRCDEFRLRAEGTGGRTDLHAVTLRGDTPWDGPAWTQRAGVRLVFGDPVAGWRRALRERLVPGAQDHVADASLRRPLSDPALLGEDGWGAAPTTAFTVLRLLDFLDASPRLDLVGFTPAGRLRPREAEWVGRRATHVDDSKMRIALR</sequence>
<dbReference type="EMBL" id="BAABIV010000021">
    <property type="protein sequence ID" value="GAA4998318.1"/>
    <property type="molecule type" value="Genomic_DNA"/>
</dbReference>
<protein>
    <submittedName>
        <fullName evidence="1">Uncharacterized protein</fullName>
    </submittedName>
</protein>